<evidence type="ECO:0000313" key="10">
    <source>
        <dbReference type="Ensembl" id="ENSNBRP00000013473.1"/>
    </source>
</evidence>
<evidence type="ECO:0000256" key="8">
    <source>
        <dbReference type="ARBA" id="ARBA00023319"/>
    </source>
</evidence>
<evidence type="ECO:0000256" key="4">
    <source>
        <dbReference type="ARBA" id="ARBA00022989"/>
    </source>
</evidence>
<dbReference type="SMART" id="SM00409">
    <property type="entry name" value="IG"/>
    <property type="match status" value="2"/>
</dbReference>
<dbReference type="GO" id="GO:0030424">
    <property type="term" value="C:axon"/>
    <property type="evidence" value="ECO:0007669"/>
    <property type="project" value="TreeGrafter"/>
</dbReference>
<evidence type="ECO:0000256" key="1">
    <source>
        <dbReference type="ARBA" id="ARBA00004167"/>
    </source>
</evidence>
<evidence type="ECO:0000256" key="2">
    <source>
        <dbReference type="ARBA" id="ARBA00022692"/>
    </source>
</evidence>
<keyword evidence="11" id="KW-1185">Reference proteome</keyword>
<dbReference type="InterPro" id="IPR013106">
    <property type="entry name" value="Ig_V-set"/>
</dbReference>
<dbReference type="InterPro" id="IPR036179">
    <property type="entry name" value="Ig-like_dom_sf"/>
</dbReference>
<dbReference type="AlphaFoldDB" id="A0A3Q4H0Y9"/>
<dbReference type="PROSITE" id="PS50835">
    <property type="entry name" value="IG_LIKE"/>
    <property type="match status" value="2"/>
</dbReference>
<evidence type="ECO:0000259" key="9">
    <source>
        <dbReference type="PROSITE" id="PS50835"/>
    </source>
</evidence>
<dbReference type="InterPro" id="IPR003599">
    <property type="entry name" value="Ig_sub"/>
</dbReference>
<dbReference type="GO" id="GO:0009986">
    <property type="term" value="C:cell surface"/>
    <property type="evidence" value="ECO:0007669"/>
    <property type="project" value="TreeGrafter"/>
</dbReference>
<organism evidence="10 11">
    <name type="scientific">Neolamprologus brichardi</name>
    <name type="common">Fairy cichlid</name>
    <name type="synonym">Lamprologus brichardi</name>
    <dbReference type="NCBI Taxonomy" id="32507"/>
    <lineage>
        <taxon>Eukaryota</taxon>
        <taxon>Metazoa</taxon>
        <taxon>Chordata</taxon>
        <taxon>Craniata</taxon>
        <taxon>Vertebrata</taxon>
        <taxon>Euteleostomi</taxon>
        <taxon>Actinopterygii</taxon>
        <taxon>Neopterygii</taxon>
        <taxon>Teleostei</taxon>
        <taxon>Neoteleostei</taxon>
        <taxon>Acanthomorphata</taxon>
        <taxon>Ovalentaria</taxon>
        <taxon>Cichlomorphae</taxon>
        <taxon>Cichliformes</taxon>
        <taxon>Cichlidae</taxon>
        <taxon>African cichlids</taxon>
        <taxon>Pseudocrenilabrinae</taxon>
        <taxon>Lamprologini</taxon>
        <taxon>Neolamprologus</taxon>
    </lineage>
</organism>
<dbReference type="InterPro" id="IPR047164">
    <property type="entry name" value="OX2G-like"/>
</dbReference>
<feature type="domain" description="Ig-like" evidence="9">
    <location>
        <begin position="1"/>
        <end position="102"/>
    </location>
</feature>
<evidence type="ECO:0000256" key="7">
    <source>
        <dbReference type="ARBA" id="ARBA00023180"/>
    </source>
</evidence>
<dbReference type="SUPFAM" id="SSF48726">
    <property type="entry name" value="Immunoglobulin"/>
    <property type="match status" value="2"/>
</dbReference>
<evidence type="ECO:0000313" key="11">
    <source>
        <dbReference type="Proteomes" id="UP000261580"/>
    </source>
</evidence>
<comment type="subcellular location">
    <subcellularLocation>
        <location evidence="1">Membrane</location>
        <topology evidence="1">Single-pass membrane protein</topology>
    </subcellularLocation>
</comment>
<evidence type="ECO:0000256" key="6">
    <source>
        <dbReference type="ARBA" id="ARBA00023157"/>
    </source>
</evidence>
<dbReference type="InterPro" id="IPR007110">
    <property type="entry name" value="Ig-like_dom"/>
</dbReference>
<dbReference type="GO" id="GO:0098632">
    <property type="term" value="F:cell-cell adhesion mediator activity"/>
    <property type="evidence" value="ECO:0007669"/>
    <property type="project" value="InterPro"/>
</dbReference>
<keyword evidence="6" id="KW-1015">Disulfide bond</keyword>
<keyword evidence="7" id="KW-0325">Glycoprotein</keyword>
<accession>A0A3Q4H0Y9</accession>
<keyword evidence="2" id="KW-0812">Transmembrane</keyword>
<dbReference type="GO" id="GO:0034113">
    <property type="term" value="P:heterotypic cell-cell adhesion"/>
    <property type="evidence" value="ECO:0007669"/>
    <property type="project" value="TreeGrafter"/>
</dbReference>
<dbReference type="GO" id="GO:0016020">
    <property type="term" value="C:membrane"/>
    <property type="evidence" value="ECO:0007669"/>
    <property type="project" value="UniProtKB-SubCell"/>
</dbReference>
<dbReference type="PANTHER" id="PTHR46841:SF7">
    <property type="entry name" value="IG-LIKE DOMAIN-CONTAINING PROTEIN"/>
    <property type="match status" value="1"/>
</dbReference>
<feature type="domain" description="Ig-like" evidence="9">
    <location>
        <begin position="116"/>
        <end position="193"/>
    </location>
</feature>
<dbReference type="Ensembl" id="ENSNBRT00000013847.1">
    <property type="protein sequence ID" value="ENSNBRP00000013473.1"/>
    <property type="gene ID" value="ENSNBRG00000010438.1"/>
</dbReference>
<name>A0A3Q4H0Y9_NEOBR</name>
<keyword evidence="5" id="KW-0472">Membrane</keyword>
<proteinExistence type="predicted"/>
<dbReference type="GeneTree" id="ENSGT00530000063970"/>
<evidence type="ECO:0000256" key="3">
    <source>
        <dbReference type="ARBA" id="ARBA00022729"/>
    </source>
</evidence>
<keyword evidence="3" id="KW-0732">Signal</keyword>
<protein>
    <recommendedName>
        <fullName evidence="9">Ig-like domain-containing protein</fullName>
    </recommendedName>
</protein>
<reference evidence="10" key="2">
    <citation type="submission" date="2025-09" db="UniProtKB">
        <authorList>
            <consortium name="Ensembl"/>
        </authorList>
    </citation>
    <scope>IDENTIFICATION</scope>
</reference>
<sequence>RVIQTQQTVLAAVGEDAEFSCQLLDTKDVLQVTWQKIPHDVQTNAATLSKYFGQRVNDGFTEKFGFKHTELQNSSIVIRNVMQQDEGCYHCLFKTYPEGSFTARTCLEHTVLAAVGDKACLNCELMLSKDVLQVTWQMISGSSEKNMATYNKYFGPRVNSEFTKKVEFKNPELQNCTIVIRNVTQQDEGCYRCLFNTYPEGAFTGRTCLQVYGKDTWSRVIEENYPRLKLNLYLIYTHSACENQMITVFLVSYYYISIMFLSYGKTLNKSICISYFLLLMSSCFLKSCIDSKCLSKQIRHVSQLNPRYLKRFILHLSVCLCMSSKRK</sequence>
<dbReference type="GO" id="GO:0043025">
    <property type="term" value="C:neuronal cell body"/>
    <property type="evidence" value="ECO:0007669"/>
    <property type="project" value="TreeGrafter"/>
</dbReference>
<keyword evidence="8" id="KW-0393">Immunoglobulin domain</keyword>
<dbReference type="GO" id="GO:0150079">
    <property type="term" value="P:negative regulation of neuroinflammatory response"/>
    <property type="evidence" value="ECO:0007669"/>
    <property type="project" value="TreeGrafter"/>
</dbReference>
<dbReference type="PANTHER" id="PTHR46841">
    <property type="entry name" value="OX-2 MEMBRANE GLYCOPROTEIN"/>
    <property type="match status" value="1"/>
</dbReference>
<dbReference type="InterPro" id="IPR013783">
    <property type="entry name" value="Ig-like_fold"/>
</dbReference>
<dbReference type="Proteomes" id="UP000261580">
    <property type="component" value="Unassembled WGS sequence"/>
</dbReference>
<keyword evidence="4" id="KW-1133">Transmembrane helix</keyword>
<reference evidence="10" key="1">
    <citation type="submission" date="2025-08" db="UniProtKB">
        <authorList>
            <consortium name="Ensembl"/>
        </authorList>
    </citation>
    <scope>IDENTIFICATION</scope>
</reference>
<dbReference type="Pfam" id="PF07686">
    <property type="entry name" value="V-set"/>
    <property type="match status" value="2"/>
</dbReference>
<evidence type="ECO:0000256" key="5">
    <source>
        <dbReference type="ARBA" id="ARBA00023136"/>
    </source>
</evidence>
<dbReference type="Gene3D" id="2.60.40.10">
    <property type="entry name" value="Immunoglobulins"/>
    <property type="match status" value="2"/>
</dbReference>
<dbReference type="OMA" id="HCLFKTY"/>